<proteinExistence type="predicted"/>
<accession>A0A1G6WDF2</accession>
<dbReference type="Gene3D" id="2.60.120.200">
    <property type="match status" value="1"/>
</dbReference>
<protein>
    <submittedName>
        <fullName evidence="6">Concanavalin A-like lectin/glucanases superfamily protein</fullName>
    </submittedName>
</protein>
<dbReference type="GO" id="GO:0030246">
    <property type="term" value="F:carbohydrate binding"/>
    <property type="evidence" value="ECO:0007669"/>
    <property type="project" value="UniProtKB-KW"/>
</dbReference>
<dbReference type="InterPro" id="IPR001791">
    <property type="entry name" value="Laminin_G"/>
</dbReference>
<evidence type="ECO:0000256" key="1">
    <source>
        <dbReference type="ARBA" id="ARBA00022729"/>
    </source>
</evidence>
<name>A0A1G6WDF2_9ACTN</name>
<dbReference type="Pfam" id="PF13385">
    <property type="entry name" value="Laminin_G_3"/>
    <property type="match status" value="1"/>
</dbReference>
<reference evidence="6 7" key="1">
    <citation type="submission" date="2016-10" db="EMBL/GenBank/DDBJ databases">
        <authorList>
            <person name="de Groot N.N."/>
        </authorList>
    </citation>
    <scope>NUCLEOTIDE SEQUENCE [LARGE SCALE GENOMIC DNA]</scope>
    <source>
        <strain evidence="6 7">MON 2.2</strain>
    </source>
</reference>
<organism evidence="6 7">
    <name type="scientific">Auraticoccus monumenti</name>
    <dbReference type="NCBI Taxonomy" id="675864"/>
    <lineage>
        <taxon>Bacteria</taxon>
        <taxon>Bacillati</taxon>
        <taxon>Actinomycetota</taxon>
        <taxon>Actinomycetes</taxon>
        <taxon>Propionibacteriales</taxon>
        <taxon>Propionibacteriaceae</taxon>
        <taxon>Auraticoccus</taxon>
    </lineage>
</organism>
<feature type="transmembrane region" description="Helical" evidence="4">
    <location>
        <begin position="159"/>
        <end position="178"/>
    </location>
</feature>
<dbReference type="STRING" id="675864.SAMN04489747_1413"/>
<gene>
    <name evidence="6" type="ORF">SAMN04489747_1413</name>
</gene>
<dbReference type="SUPFAM" id="SSF49899">
    <property type="entry name" value="Concanavalin A-like lectins/glucanases"/>
    <property type="match status" value="1"/>
</dbReference>
<evidence type="ECO:0000256" key="2">
    <source>
        <dbReference type="ARBA" id="ARBA00023157"/>
    </source>
</evidence>
<feature type="region of interest" description="Disordered" evidence="3">
    <location>
        <begin position="184"/>
        <end position="205"/>
    </location>
</feature>
<dbReference type="PROSITE" id="PS50025">
    <property type="entry name" value="LAM_G_DOMAIN"/>
    <property type="match status" value="1"/>
</dbReference>
<feature type="domain" description="Laminin G" evidence="5">
    <location>
        <begin position="312"/>
        <end position="485"/>
    </location>
</feature>
<keyword evidence="4" id="KW-0812">Transmembrane</keyword>
<feature type="compositionally biased region" description="Acidic residues" evidence="3">
    <location>
        <begin position="184"/>
        <end position="195"/>
    </location>
</feature>
<evidence type="ECO:0000313" key="6">
    <source>
        <dbReference type="EMBL" id="SDD63872.1"/>
    </source>
</evidence>
<evidence type="ECO:0000313" key="7">
    <source>
        <dbReference type="Proteomes" id="UP000198546"/>
    </source>
</evidence>
<dbReference type="InterPro" id="IPR013320">
    <property type="entry name" value="ConA-like_dom_sf"/>
</dbReference>
<feature type="transmembrane region" description="Helical" evidence="4">
    <location>
        <begin position="27"/>
        <end position="49"/>
    </location>
</feature>
<keyword evidence="1" id="KW-0732">Signal</keyword>
<keyword evidence="2" id="KW-1015">Disulfide bond</keyword>
<dbReference type="AlphaFoldDB" id="A0A1G6WDF2"/>
<dbReference type="OrthoDB" id="9802683at2"/>
<dbReference type="Proteomes" id="UP000198546">
    <property type="component" value="Chromosome i"/>
</dbReference>
<feature type="transmembrane region" description="Helical" evidence="4">
    <location>
        <begin position="215"/>
        <end position="238"/>
    </location>
</feature>
<dbReference type="SMART" id="SM00560">
    <property type="entry name" value="LamGL"/>
    <property type="match status" value="1"/>
</dbReference>
<keyword evidence="6" id="KW-0430">Lectin</keyword>
<sequence>MTDYRDQRLRRRSDEGTGSGPWAWGRLLVAVGARSVLAAVVALALWGALPALIGWQPTTVVTGSMMPRIAVGDVAVAAPAAPEAVVPGRIALFDDPDHAGRLRLHRVVDVDEQGLLVTRGDANPADDSSHVDPATVHGVGVLRVPAVGLPVVWFHEGRLGLLALVGAAVAALLALSALDRDLVGDDEDDDEDEDEGPRRAVEAPTAGRGLTDLPVLVRAAVGTAVLAVVVGLLVTAAAPAHAAYSAAAGTTGGFTSAGYYSCSSAPVADDPYLYWKLDETSGTTLADSSGNNRRATIQTSGFSSVAAGCGTGRALSLGSSSYASQSGGAVRGFQTFTVETWFRTTTWTGGRMVGFGSTETGTSGDFDRHIYMANNGTLVFGVYPNRVETIRSPRSYNDGAWHHVAATLSSAGMRLFVDGSLVASSSSATTAEVYDGRWRIGRDNLAGWGPSTPMTYGFTGSLDDVAVYDHALSPAQVAGHSASRS</sequence>
<dbReference type="SMART" id="SM00282">
    <property type="entry name" value="LamG"/>
    <property type="match status" value="1"/>
</dbReference>
<evidence type="ECO:0000259" key="5">
    <source>
        <dbReference type="PROSITE" id="PS50025"/>
    </source>
</evidence>
<evidence type="ECO:0000256" key="4">
    <source>
        <dbReference type="SAM" id="Phobius"/>
    </source>
</evidence>
<evidence type="ECO:0000256" key="3">
    <source>
        <dbReference type="SAM" id="MobiDB-lite"/>
    </source>
</evidence>
<dbReference type="InterPro" id="IPR006558">
    <property type="entry name" value="LamG-like"/>
</dbReference>
<dbReference type="RefSeq" id="WP_090591893.1">
    <property type="nucleotide sequence ID" value="NZ_LT629688.1"/>
</dbReference>
<keyword evidence="4" id="KW-1133">Transmembrane helix</keyword>
<keyword evidence="4" id="KW-0472">Membrane</keyword>
<dbReference type="EMBL" id="LT629688">
    <property type="protein sequence ID" value="SDD63872.1"/>
    <property type="molecule type" value="Genomic_DNA"/>
</dbReference>
<keyword evidence="7" id="KW-1185">Reference proteome</keyword>